<organism evidence="4 5">
    <name type="scientific">Purpureocillium lavendulum</name>
    <dbReference type="NCBI Taxonomy" id="1247861"/>
    <lineage>
        <taxon>Eukaryota</taxon>
        <taxon>Fungi</taxon>
        <taxon>Dikarya</taxon>
        <taxon>Ascomycota</taxon>
        <taxon>Pezizomycotina</taxon>
        <taxon>Sordariomycetes</taxon>
        <taxon>Hypocreomycetidae</taxon>
        <taxon>Hypocreales</taxon>
        <taxon>Ophiocordycipitaceae</taxon>
        <taxon>Purpureocillium</taxon>
    </lineage>
</organism>
<keyword evidence="2" id="KW-0812">Transmembrane</keyword>
<proteinExistence type="predicted"/>
<dbReference type="AlphaFoldDB" id="A0AB34FFV8"/>
<dbReference type="EMBL" id="JAQHRD010000013">
    <property type="protein sequence ID" value="KAJ6437291.1"/>
    <property type="molecule type" value="Genomic_DNA"/>
</dbReference>
<evidence type="ECO:0000313" key="4">
    <source>
        <dbReference type="EMBL" id="KAJ6437291.1"/>
    </source>
</evidence>
<name>A0AB34FFV8_9HYPO</name>
<sequence>MLLPATLSGAVLGAAALIFAAPIRAAKQCYWMDGTLTDSVVQPCNPDADVSPCCALNKPKPDLCLSSGLCYSQDSGVEGFIYSDGCTDKTGEDEKCPHFCTDRTQKWKAYNILQCEAGNPGSQFCCRTSSDNSNCCGNKTALMGTSIGTIQLPSSSSKTTSSVGGSMSTPTSTGASSATCVATKPDTATGSDGVAKNECPKDNTAVVGGAVGGVLGAALLVALGAIAALCMRRPQAQKQQEAITPYEHYSPAQQPAAAAVNKESPPRYFNSSSRPGRSNFTLHSVHAEELPAPEVHEAPGDQVKAFPVRHTRAPGYH</sequence>
<feature type="compositionally biased region" description="Low complexity" evidence="1">
    <location>
        <begin position="154"/>
        <end position="179"/>
    </location>
</feature>
<feature type="region of interest" description="Disordered" evidence="1">
    <location>
        <begin position="253"/>
        <end position="276"/>
    </location>
</feature>
<keyword evidence="2" id="KW-1133">Transmembrane helix</keyword>
<feature type="transmembrane region" description="Helical" evidence="2">
    <location>
        <begin position="206"/>
        <end position="230"/>
    </location>
</feature>
<comment type="caution">
    <text evidence="4">The sequence shown here is derived from an EMBL/GenBank/DDBJ whole genome shotgun (WGS) entry which is preliminary data.</text>
</comment>
<accession>A0AB34FFV8</accession>
<dbReference type="Proteomes" id="UP001163105">
    <property type="component" value="Unassembled WGS sequence"/>
</dbReference>
<feature type="signal peptide" evidence="3">
    <location>
        <begin position="1"/>
        <end position="25"/>
    </location>
</feature>
<gene>
    <name evidence="4" type="ORF">O9K51_10265</name>
</gene>
<keyword evidence="2" id="KW-0472">Membrane</keyword>
<evidence type="ECO:0000256" key="3">
    <source>
        <dbReference type="SAM" id="SignalP"/>
    </source>
</evidence>
<feature type="compositionally biased region" description="Basic residues" evidence="1">
    <location>
        <begin position="307"/>
        <end position="317"/>
    </location>
</feature>
<keyword evidence="3" id="KW-0732">Signal</keyword>
<evidence type="ECO:0000256" key="1">
    <source>
        <dbReference type="SAM" id="MobiDB-lite"/>
    </source>
</evidence>
<reference evidence="4" key="1">
    <citation type="submission" date="2023-01" db="EMBL/GenBank/DDBJ databases">
        <title>The growth and conidiation of Purpureocillium lavendulum are regulated by nitrogen source and histone H3K14 acetylation.</title>
        <authorList>
            <person name="Tang P."/>
            <person name="Han J."/>
            <person name="Zhang C."/>
            <person name="Tang P."/>
            <person name="Qi F."/>
            <person name="Zhang K."/>
            <person name="Liang L."/>
        </authorList>
    </citation>
    <scope>NUCLEOTIDE SEQUENCE</scope>
    <source>
        <strain evidence="4">YMF1.00683</strain>
    </source>
</reference>
<protein>
    <submittedName>
        <fullName evidence="4">Uncharacterized protein</fullName>
    </submittedName>
</protein>
<feature type="region of interest" description="Disordered" evidence="1">
    <location>
        <begin position="292"/>
        <end position="317"/>
    </location>
</feature>
<evidence type="ECO:0000313" key="5">
    <source>
        <dbReference type="Proteomes" id="UP001163105"/>
    </source>
</evidence>
<keyword evidence="5" id="KW-1185">Reference proteome</keyword>
<feature type="chain" id="PRO_5044296128" evidence="3">
    <location>
        <begin position="26"/>
        <end position="317"/>
    </location>
</feature>
<evidence type="ECO:0000256" key="2">
    <source>
        <dbReference type="SAM" id="Phobius"/>
    </source>
</evidence>
<feature type="region of interest" description="Disordered" evidence="1">
    <location>
        <begin position="152"/>
        <end position="179"/>
    </location>
</feature>